<evidence type="ECO:0000313" key="2">
    <source>
        <dbReference type="EMBL" id="KKM78921.1"/>
    </source>
</evidence>
<comment type="caution">
    <text evidence="2">The sequence shown here is derived from an EMBL/GenBank/DDBJ whole genome shotgun (WGS) entry which is preliminary data.</text>
</comment>
<organism evidence="2">
    <name type="scientific">marine sediment metagenome</name>
    <dbReference type="NCBI Taxonomy" id="412755"/>
    <lineage>
        <taxon>unclassified sequences</taxon>
        <taxon>metagenomes</taxon>
        <taxon>ecological metagenomes</taxon>
    </lineage>
</organism>
<protein>
    <submittedName>
        <fullName evidence="2">Uncharacterized protein</fullName>
    </submittedName>
</protein>
<feature type="region of interest" description="Disordered" evidence="1">
    <location>
        <begin position="1"/>
        <end position="22"/>
    </location>
</feature>
<dbReference type="EMBL" id="LAZR01008413">
    <property type="protein sequence ID" value="KKM78921.1"/>
    <property type="molecule type" value="Genomic_DNA"/>
</dbReference>
<reference evidence="2" key="1">
    <citation type="journal article" date="2015" name="Nature">
        <title>Complex archaea that bridge the gap between prokaryotes and eukaryotes.</title>
        <authorList>
            <person name="Spang A."/>
            <person name="Saw J.H."/>
            <person name="Jorgensen S.L."/>
            <person name="Zaremba-Niedzwiedzka K."/>
            <person name="Martijn J."/>
            <person name="Lind A.E."/>
            <person name="van Eijk R."/>
            <person name="Schleper C."/>
            <person name="Guy L."/>
            <person name="Ettema T.J."/>
        </authorList>
    </citation>
    <scope>NUCLEOTIDE SEQUENCE</scope>
</reference>
<dbReference type="AlphaFoldDB" id="A0A0F9KVX5"/>
<name>A0A0F9KVX5_9ZZZZ</name>
<sequence length="115" mass="13093">MTQTEEEQPGGDEQQPIGAEAEDVFTPEVLKLMLTLNEDEMICPLRLKRTDVNKVKAVKLSEAEVQKVNTVTAYLHDRGFIPDPTFASLFVYCFNMMYHYHSKAAEQEAREEVAP</sequence>
<accession>A0A0F9KVX5</accession>
<proteinExistence type="predicted"/>
<evidence type="ECO:0000256" key="1">
    <source>
        <dbReference type="SAM" id="MobiDB-lite"/>
    </source>
</evidence>
<gene>
    <name evidence="2" type="ORF">LCGC14_1355130</name>
</gene>
<feature type="compositionally biased region" description="Acidic residues" evidence="1">
    <location>
        <begin position="1"/>
        <end position="10"/>
    </location>
</feature>